<dbReference type="GO" id="GO:0035861">
    <property type="term" value="C:site of double-strand break"/>
    <property type="evidence" value="ECO:0007669"/>
    <property type="project" value="TreeGrafter"/>
</dbReference>
<dbReference type="GO" id="GO:0031297">
    <property type="term" value="P:replication fork processing"/>
    <property type="evidence" value="ECO:0007669"/>
    <property type="project" value="TreeGrafter"/>
</dbReference>
<dbReference type="EMBL" id="GL449377">
    <property type="protein sequence ID" value="EFN82960.1"/>
    <property type="molecule type" value="Genomic_DNA"/>
</dbReference>
<protein>
    <submittedName>
        <fullName evidence="1">Histone-lysine N-methyltransferase SETMAR</fullName>
    </submittedName>
</protein>
<feature type="non-terminal residue" evidence="1">
    <location>
        <position position="74"/>
    </location>
</feature>
<dbReference type="InterPro" id="IPR036397">
    <property type="entry name" value="RNaseH_sf"/>
</dbReference>
<evidence type="ECO:0000313" key="1">
    <source>
        <dbReference type="EMBL" id="EFN82960.1"/>
    </source>
</evidence>
<dbReference type="GO" id="GO:0044774">
    <property type="term" value="P:mitotic DNA integrity checkpoint signaling"/>
    <property type="evidence" value="ECO:0007669"/>
    <property type="project" value="TreeGrafter"/>
</dbReference>
<name>E2BMX8_HARSA</name>
<dbReference type="GO" id="GO:0005634">
    <property type="term" value="C:nucleus"/>
    <property type="evidence" value="ECO:0007669"/>
    <property type="project" value="TreeGrafter"/>
</dbReference>
<dbReference type="GO" id="GO:0000014">
    <property type="term" value="F:single-stranded DNA endodeoxyribonuclease activity"/>
    <property type="evidence" value="ECO:0007669"/>
    <property type="project" value="TreeGrafter"/>
</dbReference>
<keyword evidence="1" id="KW-0489">Methyltransferase</keyword>
<dbReference type="Gene3D" id="3.30.420.10">
    <property type="entry name" value="Ribonuclease H-like superfamily/Ribonuclease H"/>
    <property type="match status" value="1"/>
</dbReference>
<dbReference type="PANTHER" id="PTHR46060">
    <property type="entry name" value="MARINER MOS1 TRANSPOSASE-LIKE PROTEIN"/>
    <property type="match status" value="1"/>
</dbReference>
<dbReference type="GO" id="GO:0000729">
    <property type="term" value="P:DNA double-strand break processing"/>
    <property type="evidence" value="ECO:0007669"/>
    <property type="project" value="TreeGrafter"/>
</dbReference>
<dbReference type="GO" id="GO:0003697">
    <property type="term" value="F:single-stranded DNA binding"/>
    <property type="evidence" value="ECO:0007669"/>
    <property type="project" value="TreeGrafter"/>
</dbReference>
<dbReference type="GO" id="GO:0044547">
    <property type="term" value="F:DNA topoisomerase binding"/>
    <property type="evidence" value="ECO:0007669"/>
    <property type="project" value="TreeGrafter"/>
</dbReference>
<dbReference type="PANTHER" id="PTHR46060:SF2">
    <property type="entry name" value="HISTONE-LYSINE N-METHYLTRANSFERASE SETMAR"/>
    <property type="match status" value="1"/>
</dbReference>
<accession>E2BMX8</accession>
<reference evidence="1 2" key="1">
    <citation type="journal article" date="2010" name="Science">
        <title>Genomic comparison of the ants Camponotus floridanus and Harpegnathos saltator.</title>
        <authorList>
            <person name="Bonasio R."/>
            <person name="Zhang G."/>
            <person name="Ye C."/>
            <person name="Mutti N.S."/>
            <person name="Fang X."/>
            <person name="Qin N."/>
            <person name="Donahue G."/>
            <person name="Yang P."/>
            <person name="Li Q."/>
            <person name="Li C."/>
            <person name="Zhang P."/>
            <person name="Huang Z."/>
            <person name="Berger S.L."/>
            <person name="Reinberg D."/>
            <person name="Wang J."/>
            <person name="Liebig J."/>
        </authorList>
    </citation>
    <scope>NUCLEOTIDE SEQUENCE [LARGE SCALE GENOMIC DNA]</scope>
    <source>
        <strain evidence="1 2">R22 G/1</strain>
    </source>
</reference>
<keyword evidence="1" id="KW-0808">Transferase</keyword>
<dbReference type="GO" id="GO:0042800">
    <property type="term" value="F:histone H3K4 methyltransferase activity"/>
    <property type="evidence" value="ECO:0007669"/>
    <property type="project" value="TreeGrafter"/>
</dbReference>
<dbReference type="GO" id="GO:0032259">
    <property type="term" value="P:methylation"/>
    <property type="evidence" value="ECO:0007669"/>
    <property type="project" value="UniProtKB-KW"/>
</dbReference>
<dbReference type="GO" id="GO:0000793">
    <property type="term" value="C:condensed chromosome"/>
    <property type="evidence" value="ECO:0007669"/>
    <property type="project" value="TreeGrafter"/>
</dbReference>
<dbReference type="InParanoid" id="E2BMX8"/>
<dbReference type="AlphaFoldDB" id="E2BMX8"/>
<gene>
    <name evidence="1" type="ORF">EAI_12711</name>
</gene>
<evidence type="ECO:0000313" key="2">
    <source>
        <dbReference type="Proteomes" id="UP000008237"/>
    </source>
</evidence>
<dbReference type="GO" id="GO:0006303">
    <property type="term" value="P:double-strand break repair via nonhomologous end joining"/>
    <property type="evidence" value="ECO:0007669"/>
    <property type="project" value="TreeGrafter"/>
</dbReference>
<sequence length="74" mass="8712">NYTNQRQQLYISKRALDQKRLLIASKRRKVVLLHDNARPYVALSLKQMLLELEVLSHSAYSPDIAPSDYHLFWS</sequence>
<organism evidence="2">
    <name type="scientific">Harpegnathos saltator</name>
    <name type="common">Jerdon's jumping ant</name>
    <dbReference type="NCBI Taxonomy" id="610380"/>
    <lineage>
        <taxon>Eukaryota</taxon>
        <taxon>Metazoa</taxon>
        <taxon>Ecdysozoa</taxon>
        <taxon>Arthropoda</taxon>
        <taxon>Hexapoda</taxon>
        <taxon>Insecta</taxon>
        <taxon>Pterygota</taxon>
        <taxon>Neoptera</taxon>
        <taxon>Endopterygota</taxon>
        <taxon>Hymenoptera</taxon>
        <taxon>Apocrita</taxon>
        <taxon>Aculeata</taxon>
        <taxon>Formicoidea</taxon>
        <taxon>Formicidae</taxon>
        <taxon>Ponerinae</taxon>
        <taxon>Ponerini</taxon>
        <taxon>Harpegnathos</taxon>
    </lineage>
</organism>
<dbReference type="Proteomes" id="UP000008237">
    <property type="component" value="Unassembled WGS sequence"/>
</dbReference>
<dbReference type="GO" id="GO:0003690">
    <property type="term" value="F:double-stranded DNA binding"/>
    <property type="evidence" value="ECO:0007669"/>
    <property type="project" value="TreeGrafter"/>
</dbReference>
<dbReference type="InterPro" id="IPR052709">
    <property type="entry name" value="Transposase-MT_Hybrid"/>
</dbReference>
<keyword evidence="2" id="KW-1185">Reference proteome</keyword>
<proteinExistence type="predicted"/>
<feature type="non-terminal residue" evidence="1">
    <location>
        <position position="1"/>
    </location>
</feature>
<dbReference type="GO" id="GO:0046975">
    <property type="term" value="F:histone H3K36 methyltransferase activity"/>
    <property type="evidence" value="ECO:0007669"/>
    <property type="project" value="TreeGrafter"/>
</dbReference>
<dbReference type="GO" id="GO:0015074">
    <property type="term" value="P:DNA integration"/>
    <property type="evidence" value="ECO:0007669"/>
    <property type="project" value="TreeGrafter"/>
</dbReference>